<comment type="caution">
    <text evidence="3">The sequence shown here is derived from an EMBL/GenBank/DDBJ whole genome shotgun (WGS) entry which is preliminary data.</text>
</comment>
<dbReference type="Proteomes" id="UP000663891">
    <property type="component" value="Unassembled WGS sequence"/>
</dbReference>
<protein>
    <recommendedName>
        <fullName evidence="6">Leucine-rich repeat domain-containing protein</fullName>
    </recommendedName>
</protein>
<evidence type="ECO:0008006" key="6">
    <source>
        <dbReference type="Google" id="ProtNLM"/>
    </source>
</evidence>
<dbReference type="EMBL" id="CAJNON010001408">
    <property type="protein sequence ID" value="CAF1460212.1"/>
    <property type="molecule type" value="Genomic_DNA"/>
</dbReference>
<dbReference type="SUPFAM" id="SSF52058">
    <property type="entry name" value="L domain-like"/>
    <property type="match status" value="1"/>
</dbReference>
<proteinExistence type="predicted"/>
<reference evidence="3" key="1">
    <citation type="submission" date="2021-02" db="EMBL/GenBank/DDBJ databases">
        <authorList>
            <person name="Nowell W R."/>
        </authorList>
    </citation>
    <scope>NUCLEOTIDE SEQUENCE</scope>
</reference>
<dbReference type="InterPro" id="IPR032675">
    <property type="entry name" value="LRR_dom_sf"/>
</dbReference>
<organism evidence="3 5">
    <name type="scientific">Adineta steineri</name>
    <dbReference type="NCBI Taxonomy" id="433720"/>
    <lineage>
        <taxon>Eukaryota</taxon>
        <taxon>Metazoa</taxon>
        <taxon>Spiralia</taxon>
        <taxon>Gnathifera</taxon>
        <taxon>Rotifera</taxon>
        <taxon>Eurotatoria</taxon>
        <taxon>Bdelloidea</taxon>
        <taxon>Adinetida</taxon>
        <taxon>Adinetidae</taxon>
        <taxon>Adineta</taxon>
    </lineage>
</organism>
<dbReference type="PROSITE" id="PS51450">
    <property type="entry name" value="LRR"/>
    <property type="match status" value="1"/>
</dbReference>
<dbReference type="Proteomes" id="UP000663881">
    <property type="component" value="Unassembled WGS sequence"/>
</dbReference>
<accession>A0A815Q9Y3</accession>
<keyword evidence="1" id="KW-0433">Leucine-rich repeat</keyword>
<dbReference type="Gene3D" id="3.80.10.10">
    <property type="entry name" value="Ribonuclease Inhibitor"/>
    <property type="match status" value="1"/>
</dbReference>
<name>A0A815Q9Y3_9BILA</name>
<dbReference type="PANTHER" id="PTHR47114">
    <property type="match status" value="1"/>
</dbReference>
<dbReference type="InterPro" id="IPR051071">
    <property type="entry name" value="LRR-bact_E3_ubiq_ligases"/>
</dbReference>
<keyword evidence="2" id="KW-0677">Repeat</keyword>
<dbReference type="OrthoDB" id="694479at2759"/>
<dbReference type="PANTHER" id="PTHR47114:SF2">
    <property type="entry name" value="OLIGODENDROCYTE-MYELIN GLYCOPROTEIN"/>
    <property type="match status" value="1"/>
</dbReference>
<dbReference type="EMBL" id="CAJOAY010005136">
    <property type="protein sequence ID" value="CAF4096776.1"/>
    <property type="molecule type" value="Genomic_DNA"/>
</dbReference>
<evidence type="ECO:0000313" key="3">
    <source>
        <dbReference type="EMBL" id="CAF1460212.1"/>
    </source>
</evidence>
<dbReference type="PRINTS" id="PR00019">
    <property type="entry name" value="LEURICHRPT"/>
</dbReference>
<dbReference type="GO" id="GO:0031102">
    <property type="term" value="P:neuron projection regeneration"/>
    <property type="evidence" value="ECO:0007669"/>
    <property type="project" value="TreeGrafter"/>
</dbReference>
<dbReference type="InterPro" id="IPR001611">
    <property type="entry name" value="Leu-rich_rpt"/>
</dbReference>
<sequence>MMSLQYLTVDNNNDLSSLDALNGYQRLRGLSASNCAIDHLPTNLSTLTTIDMSKNKLTSLDGLDTLIWFDCKSLVFRNNSITTIPTTMRIVRNINTMDLSNNLLTELPIWLFNANLNMINVLRNGFDAKEVEWIRGLYRSSNTIVYV</sequence>
<evidence type="ECO:0000256" key="1">
    <source>
        <dbReference type="ARBA" id="ARBA00022614"/>
    </source>
</evidence>
<evidence type="ECO:0000256" key="2">
    <source>
        <dbReference type="ARBA" id="ARBA00022737"/>
    </source>
</evidence>
<evidence type="ECO:0000313" key="4">
    <source>
        <dbReference type="EMBL" id="CAF4096776.1"/>
    </source>
</evidence>
<gene>
    <name evidence="4" type="ORF">OKA104_LOCUS35448</name>
    <name evidence="3" type="ORF">VCS650_LOCUS40000</name>
</gene>
<dbReference type="AlphaFoldDB" id="A0A815Q9Y3"/>
<evidence type="ECO:0000313" key="5">
    <source>
        <dbReference type="Proteomes" id="UP000663891"/>
    </source>
</evidence>